<evidence type="ECO:0000313" key="4">
    <source>
        <dbReference type="Proteomes" id="UP001159405"/>
    </source>
</evidence>
<name>A0ABN8NLK5_9CNID</name>
<keyword evidence="1" id="KW-0175">Coiled coil</keyword>
<proteinExistence type="predicted"/>
<feature type="region of interest" description="Disordered" evidence="2">
    <location>
        <begin position="102"/>
        <end position="155"/>
    </location>
</feature>
<comment type="caution">
    <text evidence="3">The sequence shown here is derived from an EMBL/GenBank/DDBJ whole genome shotgun (WGS) entry which is preliminary data.</text>
</comment>
<reference evidence="3 4" key="1">
    <citation type="submission" date="2022-05" db="EMBL/GenBank/DDBJ databases">
        <authorList>
            <consortium name="Genoscope - CEA"/>
            <person name="William W."/>
        </authorList>
    </citation>
    <scope>NUCLEOTIDE SEQUENCE [LARGE SCALE GENOMIC DNA]</scope>
</reference>
<dbReference type="Proteomes" id="UP001159405">
    <property type="component" value="Unassembled WGS sequence"/>
</dbReference>
<organism evidence="3 4">
    <name type="scientific">Porites lobata</name>
    <dbReference type="NCBI Taxonomy" id="104759"/>
    <lineage>
        <taxon>Eukaryota</taxon>
        <taxon>Metazoa</taxon>
        <taxon>Cnidaria</taxon>
        <taxon>Anthozoa</taxon>
        <taxon>Hexacorallia</taxon>
        <taxon>Scleractinia</taxon>
        <taxon>Fungiina</taxon>
        <taxon>Poritidae</taxon>
        <taxon>Porites</taxon>
    </lineage>
</organism>
<evidence type="ECO:0000256" key="1">
    <source>
        <dbReference type="SAM" id="Coils"/>
    </source>
</evidence>
<evidence type="ECO:0000256" key="2">
    <source>
        <dbReference type="SAM" id="MobiDB-lite"/>
    </source>
</evidence>
<dbReference type="EMBL" id="CALNXK010000021">
    <property type="protein sequence ID" value="CAH3108676.1"/>
    <property type="molecule type" value="Genomic_DNA"/>
</dbReference>
<feature type="compositionally biased region" description="Basic and acidic residues" evidence="2">
    <location>
        <begin position="102"/>
        <end position="139"/>
    </location>
</feature>
<dbReference type="PANTHER" id="PTHR33309">
    <property type="entry name" value="KERATIN, ULTRA HIGH-SULFUR MATRIX PROTEIN-LIKE"/>
    <property type="match status" value="1"/>
</dbReference>
<evidence type="ECO:0000313" key="3">
    <source>
        <dbReference type="EMBL" id="CAH3108676.1"/>
    </source>
</evidence>
<evidence type="ECO:0008006" key="5">
    <source>
        <dbReference type="Google" id="ProtNLM"/>
    </source>
</evidence>
<feature type="coiled-coil region" evidence="1">
    <location>
        <begin position="162"/>
        <end position="213"/>
    </location>
</feature>
<accession>A0ABN8NLK5</accession>
<gene>
    <name evidence="3" type="ORF">PLOB_00017804</name>
</gene>
<feature type="region of interest" description="Disordered" evidence="2">
    <location>
        <begin position="60"/>
        <end position="87"/>
    </location>
</feature>
<keyword evidence="4" id="KW-1185">Reference proteome</keyword>
<sequence>MKWTEEHELLMLRELMLLQPWLHKKGTSERGDDWEKLAVSLNAIPYPQFRVTQRSVRDHYSTMEKRRRKKVREEDRASGIAPEEDKELDQLLDETIELFDESDKITDQTKQKQEEEAKKAEEMRKRSLETFKDSAKRNADVQQGARPKKGRASGASTLAYLKDRAEVEATLKRDELEIKRQELALQAKEQEGRQQQFDMMNKQTRDIQQLQQQQQMQQFMQMNANMMQQHQQQTLALMELMKKFAGK</sequence>
<dbReference type="PANTHER" id="PTHR33309:SF1">
    <property type="entry name" value="MYB_SANT-LIKE DNA-BINDING DOMAIN-CONTAINING PROTEIN"/>
    <property type="match status" value="1"/>
</dbReference>
<protein>
    <recommendedName>
        <fullName evidence="5">Myb-like domain-containing protein</fullName>
    </recommendedName>
</protein>